<reference evidence="1 2" key="2">
    <citation type="submission" date="2018-11" db="EMBL/GenBank/DDBJ databases">
        <authorList>
            <consortium name="Pathogen Informatics"/>
        </authorList>
    </citation>
    <scope>NUCLEOTIDE SEQUENCE [LARGE SCALE GENOMIC DNA]</scope>
</reference>
<evidence type="ECO:0000313" key="1">
    <source>
        <dbReference type="EMBL" id="VDL87047.1"/>
    </source>
</evidence>
<dbReference type="EMBL" id="UYSL01027767">
    <property type="protein sequence ID" value="VDL87047.1"/>
    <property type="molecule type" value="Genomic_DNA"/>
</dbReference>
<dbReference type="AlphaFoldDB" id="A0A0N4YYI4"/>
<name>A0A0N4YYI4_NIPBR</name>
<reference evidence="3" key="1">
    <citation type="submission" date="2017-02" db="UniProtKB">
        <authorList>
            <consortium name="WormBaseParasite"/>
        </authorList>
    </citation>
    <scope>IDENTIFICATION</scope>
</reference>
<keyword evidence="2" id="KW-1185">Reference proteome</keyword>
<dbReference type="WBParaSite" id="NBR_0002230601-mRNA-1">
    <property type="protein sequence ID" value="NBR_0002230601-mRNA-1"/>
    <property type="gene ID" value="NBR_0002230601"/>
</dbReference>
<evidence type="ECO:0000313" key="3">
    <source>
        <dbReference type="WBParaSite" id="NBR_0002230601-mRNA-1"/>
    </source>
</evidence>
<protein>
    <submittedName>
        <fullName evidence="1 3">Uncharacterized protein</fullName>
    </submittedName>
</protein>
<proteinExistence type="predicted"/>
<dbReference type="Proteomes" id="UP000271162">
    <property type="component" value="Unassembled WGS sequence"/>
</dbReference>
<gene>
    <name evidence="1" type="ORF">NBR_LOCUS22307</name>
</gene>
<sequence length="139" mass="15387">MDVEWDIHRPLIAFEPPSKDEVENTGAVHQADLVQLRWNCEASSAATKTLLIHNGDTEQHHSSVESDHPEKPERTVRMTEKELRVFEDGLNSIFLCNSSFEIAGRAVGSALEGAARFVASVRFYDLGLAVCVAVVPEKL</sequence>
<evidence type="ECO:0000313" key="2">
    <source>
        <dbReference type="Proteomes" id="UP000271162"/>
    </source>
</evidence>
<accession>A0A0N4YYI4</accession>
<organism evidence="3">
    <name type="scientific">Nippostrongylus brasiliensis</name>
    <name type="common">Rat hookworm</name>
    <dbReference type="NCBI Taxonomy" id="27835"/>
    <lineage>
        <taxon>Eukaryota</taxon>
        <taxon>Metazoa</taxon>
        <taxon>Ecdysozoa</taxon>
        <taxon>Nematoda</taxon>
        <taxon>Chromadorea</taxon>
        <taxon>Rhabditida</taxon>
        <taxon>Rhabditina</taxon>
        <taxon>Rhabditomorpha</taxon>
        <taxon>Strongyloidea</taxon>
        <taxon>Heligmosomidae</taxon>
        <taxon>Nippostrongylus</taxon>
    </lineage>
</organism>